<reference evidence="2 3" key="1">
    <citation type="journal article" date="2019" name="Int. J. Syst. Evol. Microbiol.">
        <title>The Global Catalogue of Microorganisms (GCM) 10K type strain sequencing project: providing services to taxonomists for standard genome sequencing and annotation.</title>
        <authorList>
            <consortium name="The Broad Institute Genomics Platform"/>
            <consortium name="The Broad Institute Genome Sequencing Center for Infectious Disease"/>
            <person name="Wu L."/>
            <person name="Ma J."/>
        </authorList>
    </citation>
    <scope>NUCLEOTIDE SEQUENCE [LARGE SCALE GENOMIC DNA]</scope>
    <source>
        <strain evidence="2 3">JCM 16327</strain>
    </source>
</reference>
<dbReference type="EMBL" id="BAAADU010000002">
    <property type="protein sequence ID" value="GAA0658311.1"/>
    <property type="molecule type" value="Genomic_DNA"/>
</dbReference>
<dbReference type="Proteomes" id="UP001500194">
    <property type="component" value="Unassembled WGS sequence"/>
</dbReference>
<protein>
    <submittedName>
        <fullName evidence="2">Uncharacterized protein</fullName>
    </submittedName>
</protein>
<evidence type="ECO:0000313" key="3">
    <source>
        <dbReference type="Proteomes" id="UP001500194"/>
    </source>
</evidence>
<dbReference type="AlphaFoldDB" id="A0AAV3T4E5"/>
<keyword evidence="3" id="KW-1185">Reference proteome</keyword>
<sequence>MPDTRRATQNRADARADPVEGDADARPTLNCREISAGRRVFVEPGNGDRWLATDSAVELSDYR</sequence>
<organism evidence="2 3">
    <name type="scientific">Salarchaeum japonicum</name>
    <dbReference type="NCBI Taxonomy" id="555573"/>
    <lineage>
        <taxon>Archaea</taxon>
        <taxon>Methanobacteriati</taxon>
        <taxon>Methanobacteriota</taxon>
        <taxon>Stenosarchaea group</taxon>
        <taxon>Halobacteria</taxon>
        <taxon>Halobacteriales</taxon>
        <taxon>Halobacteriaceae</taxon>
    </lineage>
</organism>
<dbReference type="RefSeq" id="WP_227259582.1">
    <property type="nucleotide sequence ID" value="NZ_BAAADU010000002.1"/>
</dbReference>
<dbReference type="GeneID" id="68572985"/>
<proteinExistence type="predicted"/>
<evidence type="ECO:0000256" key="1">
    <source>
        <dbReference type="SAM" id="MobiDB-lite"/>
    </source>
</evidence>
<accession>A0AAV3T4E5</accession>
<gene>
    <name evidence="2" type="ORF">GCM10009019_23320</name>
</gene>
<feature type="compositionally biased region" description="Basic and acidic residues" evidence="1">
    <location>
        <begin position="1"/>
        <end position="18"/>
    </location>
</feature>
<name>A0AAV3T4E5_9EURY</name>
<comment type="caution">
    <text evidence="2">The sequence shown here is derived from an EMBL/GenBank/DDBJ whole genome shotgun (WGS) entry which is preliminary data.</text>
</comment>
<feature type="region of interest" description="Disordered" evidence="1">
    <location>
        <begin position="1"/>
        <end position="28"/>
    </location>
</feature>
<evidence type="ECO:0000313" key="2">
    <source>
        <dbReference type="EMBL" id="GAA0658311.1"/>
    </source>
</evidence>